<dbReference type="Pfam" id="PF06055">
    <property type="entry name" value="ExoD"/>
    <property type="match status" value="1"/>
</dbReference>
<protein>
    <submittedName>
        <fullName evidence="2">Exopolysaccharide biosynthesis protein</fullName>
    </submittedName>
</protein>
<feature type="transmembrane region" description="Helical" evidence="1">
    <location>
        <begin position="139"/>
        <end position="157"/>
    </location>
</feature>
<organism evidence="2 3">
    <name type="scientific">Paracoccus amoyensis</name>
    <dbReference type="NCBI Taxonomy" id="2760093"/>
    <lineage>
        <taxon>Bacteria</taxon>
        <taxon>Pseudomonadati</taxon>
        <taxon>Pseudomonadota</taxon>
        <taxon>Alphaproteobacteria</taxon>
        <taxon>Rhodobacterales</taxon>
        <taxon>Paracoccaceae</taxon>
        <taxon>Paracoccus</taxon>
    </lineage>
</organism>
<evidence type="ECO:0000313" key="3">
    <source>
        <dbReference type="Proteomes" id="UP000608594"/>
    </source>
</evidence>
<keyword evidence="1" id="KW-0812">Transmembrane</keyword>
<dbReference type="EMBL" id="JACOQL010000007">
    <property type="protein sequence ID" value="MBC9248455.1"/>
    <property type="molecule type" value="Genomic_DNA"/>
</dbReference>
<keyword evidence="1" id="KW-0472">Membrane</keyword>
<reference evidence="2" key="1">
    <citation type="submission" date="2020-08" db="EMBL/GenBank/DDBJ databases">
        <title>Paracoccus amoyensis sp. nov., isolated from the surface seawater at coast of Xiamen, Fujian.</title>
        <authorList>
            <person name="Lyu L."/>
        </authorList>
    </citation>
    <scope>NUCLEOTIDE SEQUENCE</scope>
    <source>
        <strain evidence="2">11-3</strain>
    </source>
</reference>
<comment type="caution">
    <text evidence="2">The sequence shown here is derived from an EMBL/GenBank/DDBJ whole genome shotgun (WGS) entry which is preliminary data.</text>
</comment>
<dbReference type="InterPro" id="IPR010331">
    <property type="entry name" value="ExoD"/>
</dbReference>
<dbReference type="Proteomes" id="UP000608594">
    <property type="component" value="Unassembled WGS sequence"/>
</dbReference>
<accession>A0A926JDR1</accession>
<proteinExistence type="predicted"/>
<evidence type="ECO:0000256" key="1">
    <source>
        <dbReference type="SAM" id="Phobius"/>
    </source>
</evidence>
<keyword evidence="3" id="KW-1185">Reference proteome</keyword>
<dbReference type="PANTHER" id="PTHR41795">
    <property type="entry name" value="EXOPOLYSACCHARIDE SYNTHESIS PROTEIN"/>
    <property type="match status" value="1"/>
</dbReference>
<name>A0A926JDR1_9RHOB</name>
<dbReference type="PIRSF" id="PIRSF033239">
    <property type="entry name" value="ExoD"/>
    <property type="match status" value="1"/>
</dbReference>
<evidence type="ECO:0000313" key="2">
    <source>
        <dbReference type="EMBL" id="MBC9248455.1"/>
    </source>
</evidence>
<gene>
    <name evidence="2" type="ORF">H4P12_17470</name>
</gene>
<feature type="transmembrane region" description="Helical" evidence="1">
    <location>
        <begin position="45"/>
        <end position="63"/>
    </location>
</feature>
<sequence length="206" mass="22494">MAQDDILAFQPSSYEQDNTSVEALLKKAFHSGGDDKTSIRDMVEALGYASLLPTLMVVAMAVVSPLSGIPLFSSICGVLIALTSVELLIRRKHLWLPGFLMRRQVSSRKLANAYRWAEGPARWLDRVSRPRLQFLVRRPLVWIAQIACLLAGAVMPFLELVPFTSSILGLAVFLMGFGMLVRDGLFALLGLLVIAALVGAVTLVVV</sequence>
<feature type="transmembrane region" description="Helical" evidence="1">
    <location>
        <begin position="186"/>
        <end position="205"/>
    </location>
</feature>
<dbReference type="PANTHER" id="PTHR41795:SF1">
    <property type="entry name" value="EXOPOLYSACCHARIDE SYNTHESIS PROTEIN"/>
    <property type="match status" value="1"/>
</dbReference>
<dbReference type="AlphaFoldDB" id="A0A926JDR1"/>
<feature type="transmembrane region" description="Helical" evidence="1">
    <location>
        <begin position="69"/>
        <end position="89"/>
    </location>
</feature>
<keyword evidence="1" id="KW-1133">Transmembrane helix</keyword>